<dbReference type="PROSITE" id="PS50982">
    <property type="entry name" value="MBD"/>
    <property type="match status" value="1"/>
</dbReference>
<dbReference type="EMBL" id="AM111309">
    <property type="protein sequence ID" value="CAJ38365.1"/>
    <property type="molecule type" value="mRNA"/>
</dbReference>
<feature type="compositionally biased region" description="Basic and acidic residues" evidence="6">
    <location>
        <begin position="45"/>
        <end position="69"/>
    </location>
</feature>
<keyword evidence="2" id="KW-0805">Transcription regulation</keyword>
<dbReference type="InterPro" id="IPR016177">
    <property type="entry name" value="DNA-bd_dom_sf"/>
</dbReference>
<proteinExistence type="evidence at transcript level"/>
<evidence type="ECO:0000256" key="2">
    <source>
        <dbReference type="ARBA" id="ARBA00023015"/>
    </source>
</evidence>
<keyword evidence="4" id="KW-0804">Transcription</keyword>
<dbReference type="SUPFAM" id="SSF54171">
    <property type="entry name" value="DNA-binding domain"/>
    <property type="match status" value="1"/>
</dbReference>
<feature type="non-terminal residue" evidence="8">
    <location>
        <position position="1"/>
    </location>
</feature>
<feature type="compositionally biased region" description="Basic and acidic residues" evidence="6">
    <location>
        <begin position="170"/>
        <end position="184"/>
    </location>
</feature>
<comment type="subcellular location">
    <subcellularLocation>
        <location evidence="1">Nucleus</location>
    </subcellularLocation>
</comment>
<dbReference type="GO" id="GO:0005634">
    <property type="term" value="C:nucleus"/>
    <property type="evidence" value="ECO:0007669"/>
    <property type="project" value="UniProtKB-SubCell"/>
</dbReference>
<evidence type="ECO:0000256" key="5">
    <source>
        <dbReference type="ARBA" id="ARBA00023242"/>
    </source>
</evidence>
<keyword evidence="5" id="KW-0539">Nucleus</keyword>
<accession>Q1EMS1</accession>
<dbReference type="Pfam" id="PF01429">
    <property type="entry name" value="MBD"/>
    <property type="match status" value="1"/>
</dbReference>
<dbReference type="InterPro" id="IPR001739">
    <property type="entry name" value="Methyl_CpG_DNA-bd"/>
</dbReference>
<dbReference type="PANTHER" id="PTHR33729:SF6">
    <property type="entry name" value="METHYL-CPG-BINDING DOMAIN-CONTAINING PROTEIN 11"/>
    <property type="match status" value="1"/>
</dbReference>
<dbReference type="AlphaFoldDB" id="Q1EMS1"/>
<evidence type="ECO:0000256" key="1">
    <source>
        <dbReference type="ARBA" id="ARBA00004123"/>
    </source>
</evidence>
<evidence type="ECO:0000256" key="4">
    <source>
        <dbReference type="ARBA" id="ARBA00023163"/>
    </source>
</evidence>
<feature type="compositionally biased region" description="Basic and acidic residues" evidence="6">
    <location>
        <begin position="223"/>
        <end position="237"/>
    </location>
</feature>
<feature type="region of interest" description="Disordered" evidence="6">
    <location>
        <begin position="27"/>
        <end position="266"/>
    </location>
</feature>
<protein>
    <submittedName>
        <fullName evidence="8">Putative DNA-binding protein</fullName>
    </submittedName>
</protein>
<reference evidence="8" key="1">
    <citation type="journal article" date="2006" name="Plant Physiol.">
        <title>Common plantain. A collection of expressed sequence tags from vascular tissue and a simple and efficient transformation method.</title>
        <authorList>
            <person name="Pommerrenig B."/>
            <person name="Barth I."/>
            <person name="Niedermeier M."/>
            <person name="Kopp S."/>
            <person name="Schmid J."/>
            <person name="Dwyer R.A."/>
            <person name="McNair R.J."/>
            <person name="Klebl F."/>
            <person name="Sauer N."/>
        </authorList>
    </citation>
    <scope>NUCLEOTIDE SEQUENCE</scope>
    <source>
        <tissue evidence="8">Vascular tissue</tissue>
    </source>
</reference>
<dbReference type="InterPro" id="IPR039622">
    <property type="entry name" value="MBD10/11"/>
</dbReference>
<evidence type="ECO:0000259" key="7">
    <source>
        <dbReference type="PROSITE" id="PS50982"/>
    </source>
</evidence>
<dbReference type="Gene3D" id="3.30.890.10">
    <property type="entry name" value="Methyl-cpg-binding Protein 2, Chain A"/>
    <property type="match status" value="1"/>
</dbReference>
<evidence type="ECO:0000256" key="6">
    <source>
        <dbReference type="SAM" id="MobiDB-lite"/>
    </source>
</evidence>
<gene>
    <name evidence="8" type="primary">pdb1</name>
</gene>
<dbReference type="PANTHER" id="PTHR33729">
    <property type="entry name" value="METHYL-CPG BINDING DOMAIN CONTAINING PROTEIN, EXPRESSED"/>
    <property type="match status" value="1"/>
</dbReference>
<feature type="compositionally biased region" description="Acidic residues" evidence="6">
    <location>
        <begin position="92"/>
        <end position="101"/>
    </location>
</feature>
<evidence type="ECO:0000313" key="8">
    <source>
        <dbReference type="EMBL" id="CAJ38365.1"/>
    </source>
</evidence>
<feature type="domain" description="MBD" evidence="7">
    <location>
        <begin position="1"/>
        <end position="45"/>
    </location>
</feature>
<name>Q1EMS1_PLAMJ</name>
<keyword evidence="3 8" id="KW-0238">DNA-binding</keyword>
<feature type="compositionally biased region" description="Basic and acidic residues" evidence="6">
    <location>
        <begin position="78"/>
        <end position="91"/>
    </location>
</feature>
<feature type="compositionally biased region" description="Low complexity" evidence="6">
    <location>
        <begin position="201"/>
        <end position="214"/>
    </location>
</feature>
<organism evidence="8">
    <name type="scientific">Plantago major</name>
    <name type="common">Common plantain</name>
    <dbReference type="NCBI Taxonomy" id="29818"/>
    <lineage>
        <taxon>Eukaryota</taxon>
        <taxon>Viridiplantae</taxon>
        <taxon>Streptophyta</taxon>
        <taxon>Embryophyta</taxon>
        <taxon>Tracheophyta</taxon>
        <taxon>Spermatophyta</taxon>
        <taxon>Magnoliopsida</taxon>
        <taxon>eudicotyledons</taxon>
        <taxon>Gunneridae</taxon>
        <taxon>Pentapetalae</taxon>
        <taxon>asterids</taxon>
        <taxon>lamiids</taxon>
        <taxon>Lamiales</taxon>
        <taxon>Plantaginaceae</taxon>
        <taxon>Plantagineae</taxon>
        <taxon>Plantago</taxon>
    </lineage>
</organism>
<feature type="compositionally biased region" description="Basic and acidic residues" evidence="6">
    <location>
        <begin position="122"/>
        <end position="162"/>
    </location>
</feature>
<dbReference type="GO" id="GO:0003677">
    <property type="term" value="F:DNA binding"/>
    <property type="evidence" value="ECO:0007669"/>
    <property type="project" value="UniProtKB-KW"/>
</dbReference>
<evidence type="ECO:0000256" key="3">
    <source>
        <dbReference type="ARBA" id="ARBA00023125"/>
    </source>
</evidence>
<sequence>PMKNEVIFVAPSGEEISNRKQLQQYLKANPGGPALKEFDWGTGETPRRSARIGEKAKATPPPKDSESPMKRKRRSSLTKKDKEMEAGKDETEMQDAEADEKNDEKLPEGAGNNGESIAEPDQESKADGPDENIQEKNEADEPTKNVNDDTEEIKNVEKKIEENETSEIVVKPESEGPEPVEVKPESGAPEPENKQQDNQAESDLANGASAAAAGETGGPEGDSTQKDMHMEQDKDLTGDATENSNGNKAGPTFAQHHPSPTTTISC</sequence>